<comment type="caution">
    <text evidence="1">The sequence shown here is derived from an EMBL/GenBank/DDBJ whole genome shotgun (WGS) entry which is preliminary data.</text>
</comment>
<gene>
    <name evidence="1" type="ORF">BV22DRAFT_977817</name>
</gene>
<feature type="non-terminal residue" evidence="1">
    <location>
        <position position="63"/>
    </location>
</feature>
<protein>
    <submittedName>
        <fullName evidence="1">Uncharacterized protein</fullName>
    </submittedName>
</protein>
<keyword evidence="2" id="KW-1185">Reference proteome</keyword>
<accession>A0ACB8B8W3</accession>
<sequence length="63" mass="7062">SLRRSSRNVNKKSVSYVHSYGGYPDTEPTSDVEKFVAQLDKEAFNADRYAAVDDALVFALFSK</sequence>
<reference evidence="1" key="1">
    <citation type="journal article" date="2021" name="New Phytol.">
        <title>Evolutionary innovations through gain and loss of genes in the ectomycorrhizal Boletales.</title>
        <authorList>
            <person name="Wu G."/>
            <person name="Miyauchi S."/>
            <person name="Morin E."/>
            <person name="Kuo A."/>
            <person name="Drula E."/>
            <person name="Varga T."/>
            <person name="Kohler A."/>
            <person name="Feng B."/>
            <person name="Cao Y."/>
            <person name="Lipzen A."/>
            <person name="Daum C."/>
            <person name="Hundley H."/>
            <person name="Pangilinan J."/>
            <person name="Johnson J."/>
            <person name="Barry K."/>
            <person name="LaButti K."/>
            <person name="Ng V."/>
            <person name="Ahrendt S."/>
            <person name="Min B."/>
            <person name="Choi I.G."/>
            <person name="Park H."/>
            <person name="Plett J.M."/>
            <person name="Magnuson J."/>
            <person name="Spatafora J.W."/>
            <person name="Nagy L.G."/>
            <person name="Henrissat B."/>
            <person name="Grigoriev I.V."/>
            <person name="Yang Z.L."/>
            <person name="Xu J."/>
            <person name="Martin F.M."/>
        </authorList>
    </citation>
    <scope>NUCLEOTIDE SEQUENCE</scope>
    <source>
        <strain evidence="1">KUC20120723A-06</strain>
    </source>
</reference>
<organism evidence="1 2">
    <name type="scientific">Leucogyrophana mollusca</name>
    <dbReference type="NCBI Taxonomy" id="85980"/>
    <lineage>
        <taxon>Eukaryota</taxon>
        <taxon>Fungi</taxon>
        <taxon>Dikarya</taxon>
        <taxon>Basidiomycota</taxon>
        <taxon>Agaricomycotina</taxon>
        <taxon>Agaricomycetes</taxon>
        <taxon>Agaricomycetidae</taxon>
        <taxon>Boletales</taxon>
        <taxon>Boletales incertae sedis</taxon>
        <taxon>Leucogyrophana</taxon>
    </lineage>
</organism>
<name>A0ACB8B8W3_9AGAM</name>
<evidence type="ECO:0000313" key="2">
    <source>
        <dbReference type="Proteomes" id="UP000790709"/>
    </source>
</evidence>
<feature type="non-terminal residue" evidence="1">
    <location>
        <position position="1"/>
    </location>
</feature>
<dbReference type="EMBL" id="MU266530">
    <property type="protein sequence ID" value="KAH7921353.1"/>
    <property type="molecule type" value="Genomic_DNA"/>
</dbReference>
<evidence type="ECO:0000313" key="1">
    <source>
        <dbReference type="EMBL" id="KAH7921353.1"/>
    </source>
</evidence>
<proteinExistence type="predicted"/>
<dbReference type="Proteomes" id="UP000790709">
    <property type="component" value="Unassembled WGS sequence"/>
</dbReference>